<feature type="transmembrane region" description="Helical" evidence="1">
    <location>
        <begin position="154"/>
        <end position="177"/>
    </location>
</feature>
<feature type="transmembrane region" description="Helical" evidence="1">
    <location>
        <begin position="73"/>
        <end position="94"/>
    </location>
</feature>
<feature type="transmembrane region" description="Helical" evidence="1">
    <location>
        <begin position="184"/>
        <end position="204"/>
    </location>
</feature>
<organism evidence="2 3">
    <name type="scientific">Miniimonas arenae</name>
    <dbReference type="NCBI Taxonomy" id="676201"/>
    <lineage>
        <taxon>Bacteria</taxon>
        <taxon>Bacillati</taxon>
        <taxon>Actinomycetota</taxon>
        <taxon>Actinomycetes</taxon>
        <taxon>Micrococcales</taxon>
        <taxon>Beutenbergiaceae</taxon>
        <taxon>Miniimonas</taxon>
    </lineage>
</organism>
<evidence type="ECO:0000256" key="1">
    <source>
        <dbReference type="SAM" id="Phobius"/>
    </source>
</evidence>
<dbReference type="EMBL" id="VENP01000036">
    <property type="protein sequence ID" value="TNU73690.1"/>
    <property type="molecule type" value="Genomic_DNA"/>
</dbReference>
<feature type="transmembrane region" description="Helical" evidence="1">
    <location>
        <begin position="121"/>
        <end position="142"/>
    </location>
</feature>
<gene>
    <name evidence="2" type="ORF">FH969_10130</name>
</gene>
<dbReference type="OrthoDB" id="3686802at2"/>
<dbReference type="Proteomes" id="UP000313849">
    <property type="component" value="Unassembled WGS sequence"/>
</dbReference>
<name>A0A5C5BA39_9MICO</name>
<sequence length="260" mass="26453">MPVLRRALAESWRAVVAWAVGILAVLALYLPLFPSIGSNGEMQSIIDSLPPQLVSTLGYDDIGTGAGYTEATFLGLMGFVLLTIAGISWGASAIGGAQESGRLELDLAHAVGRVSYALEQALALVVRLAALGAFAGLVILALNGPSELDLTVGGVVWACVALVGLTLASATAALAGGAASGRRVVGVGTGAAVAVVGYLANALAQQGDTFAWLRPFSPYAWAFDSPPLTDPDPASIGLLWLLAAVFAAAAAELLRRRDVG</sequence>
<dbReference type="GO" id="GO:0005886">
    <property type="term" value="C:plasma membrane"/>
    <property type="evidence" value="ECO:0007669"/>
    <property type="project" value="UniProtKB-SubCell"/>
</dbReference>
<dbReference type="AlphaFoldDB" id="A0A5C5BA39"/>
<keyword evidence="1" id="KW-0812">Transmembrane</keyword>
<keyword evidence="1" id="KW-0472">Membrane</keyword>
<reference evidence="2 3" key="1">
    <citation type="submission" date="2019-06" db="EMBL/GenBank/DDBJ databases">
        <title>Draft genome sequence of Miniimonas arenae KCTC 19750T isolated from sea sand.</title>
        <authorList>
            <person name="Park S.-J."/>
        </authorList>
    </citation>
    <scope>NUCLEOTIDE SEQUENCE [LARGE SCALE GENOMIC DNA]</scope>
    <source>
        <strain evidence="2 3">KCTC 19750</strain>
    </source>
</reference>
<feature type="transmembrane region" description="Helical" evidence="1">
    <location>
        <begin position="234"/>
        <end position="254"/>
    </location>
</feature>
<evidence type="ECO:0000313" key="3">
    <source>
        <dbReference type="Proteomes" id="UP000313849"/>
    </source>
</evidence>
<feature type="transmembrane region" description="Helical" evidence="1">
    <location>
        <begin position="12"/>
        <end position="32"/>
    </location>
</feature>
<proteinExistence type="predicted"/>
<comment type="caution">
    <text evidence="2">The sequence shown here is derived from an EMBL/GenBank/DDBJ whole genome shotgun (WGS) entry which is preliminary data.</text>
</comment>
<dbReference type="GO" id="GO:0140359">
    <property type="term" value="F:ABC-type transporter activity"/>
    <property type="evidence" value="ECO:0007669"/>
    <property type="project" value="InterPro"/>
</dbReference>
<evidence type="ECO:0000313" key="2">
    <source>
        <dbReference type="EMBL" id="TNU73690.1"/>
    </source>
</evidence>
<keyword evidence="1" id="KW-1133">Transmembrane helix</keyword>
<keyword evidence="3" id="KW-1185">Reference proteome</keyword>
<accession>A0A5C5BA39</accession>
<protein>
    <submittedName>
        <fullName evidence="2">ABC transporter permease</fullName>
    </submittedName>
</protein>